<name>A0A8X6VDB9_TRICX</name>
<evidence type="ECO:0000313" key="1">
    <source>
        <dbReference type="EMBL" id="GFY03279.1"/>
    </source>
</evidence>
<gene>
    <name evidence="1" type="ORF">TNCV_1172391</name>
</gene>
<reference evidence="1" key="1">
    <citation type="submission" date="2020-08" db="EMBL/GenBank/DDBJ databases">
        <title>Multicomponent nature underlies the extraordinary mechanical properties of spider dragline silk.</title>
        <authorList>
            <person name="Kono N."/>
            <person name="Nakamura H."/>
            <person name="Mori M."/>
            <person name="Yoshida Y."/>
            <person name="Ohtoshi R."/>
            <person name="Malay A.D."/>
            <person name="Moran D.A.P."/>
            <person name="Tomita M."/>
            <person name="Numata K."/>
            <person name="Arakawa K."/>
        </authorList>
    </citation>
    <scope>NUCLEOTIDE SEQUENCE</scope>
</reference>
<protein>
    <submittedName>
        <fullName evidence="1">Uncharacterized protein</fullName>
    </submittedName>
</protein>
<dbReference type="Proteomes" id="UP000887159">
    <property type="component" value="Unassembled WGS sequence"/>
</dbReference>
<evidence type="ECO:0000313" key="2">
    <source>
        <dbReference type="Proteomes" id="UP000887159"/>
    </source>
</evidence>
<organism evidence="1 2">
    <name type="scientific">Trichonephila clavipes</name>
    <name type="common">Golden silk orbweaver</name>
    <name type="synonym">Nephila clavipes</name>
    <dbReference type="NCBI Taxonomy" id="2585209"/>
    <lineage>
        <taxon>Eukaryota</taxon>
        <taxon>Metazoa</taxon>
        <taxon>Ecdysozoa</taxon>
        <taxon>Arthropoda</taxon>
        <taxon>Chelicerata</taxon>
        <taxon>Arachnida</taxon>
        <taxon>Araneae</taxon>
        <taxon>Araneomorphae</taxon>
        <taxon>Entelegynae</taxon>
        <taxon>Araneoidea</taxon>
        <taxon>Nephilidae</taxon>
        <taxon>Trichonephila</taxon>
    </lineage>
</organism>
<accession>A0A8X6VDB9</accession>
<comment type="caution">
    <text evidence="1">The sequence shown here is derived from an EMBL/GenBank/DDBJ whole genome shotgun (WGS) entry which is preliminary data.</text>
</comment>
<dbReference type="AlphaFoldDB" id="A0A8X6VDB9"/>
<keyword evidence="2" id="KW-1185">Reference proteome</keyword>
<sequence length="103" mass="11760">MNHVLCSIGQMDVGIYGVELLKVNTLQPLPEQCWLEHYGLAFSGFTHHCGRHDESIQVYIRLCRPCPSLYVHCFSLGWWHLPAGQCEVSNSWQCTCLVRRALA</sequence>
<dbReference type="EMBL" id="BMAU01021236">
    <property type="protein sequence ID" value="GFY03279.1"/>
    <property type="molecule type" value="Genomic_DNA"/>
</dbReference>
<proteinExistence type="predicted"/>